<dbReference type="GO" id="GO:0006525">
    <property type="term" value="P:arginine metabolic process"/>
    <property type="evidence" value="ECO:0007669"/>
    <property type="project" value="InterPro"/>
</dbReference>
<dbReference type="InterPro" id="IPR036390">
    <property type="entry name" value="WH_DNA-bd_sf"/>
</dbReference>
<gene>
    <name evidence="2" type="ORF">METZ01_LOCUS368072</name>
</gene>
<dbReference type="InterPro" id="IPR020900">
    <property type="entry name" value="Arg_repress_DNA-bd"/>
</dbReference>
<dbReference type="SUPFAM" id="SSF46785">
    <property type="entry name" value="Winged helix' DNA-binding domain"/>
    <property type="match status" value="1"/>
</dbReference>
<feature type="domain" description="Arginine repressor DNA-binding" evidence="1">
    <location>
        <begin position="3"/>
        <end position="46"/>
    </location>
</feature>
<accession>A0A382T1E1</accession>
<dbReference type="AlphaFoldDB" id="A0A382T1E1"/>
<organism evidence="2">
    <name type="scientific">marine metagenome</name>
    <dbReference type="NCBI Taxonomy" id="408172"/>
    <lineage>
        <taxon>unclassified sequences</taxon>
        <taxon>metagenomes</taxon>
        <taxon>ecological metagenomes</taxon>
    </lineage>
</organism>
<proteinExistence type="predicted"/>
<dbReference type="Pfam" id="PF01316">
    <property type="entry name" value="Arg_repressor"/>
    <property type="match status" value="1"/>
</dbReference>
<feature type="non-terminal residue" evidence="2">
    <location>
        <position position="46"/>
    </location>
</feature>
<protein>
    <recommendedName>
        <fullName evidence="1">Arginine repressor DNA-binding domain-containing protein</fullName>
    </recommendedName>
</protein>
<dbReference type="Gene3D" id="1.10.10.10">
    <property type="entry name" value="Winged helix-like DNA-binding domain superfamily/Winged helix DNA-binding domain"/>
    <property type="match status" value="1"/>
</dbReference>
<name>A0A382T1E1_9ZZZZ</name>
<dbReference type="InterPro" id="IPR036388">
    <property type="entry name" value="WH-like_DNA-bd_sf"/>
</dbReference>
<evidence type="ECO:0000259" key="1">
    <source>
        <dbReference type="Pfam" id="PF01316"/>
    </source>
</evidence>
<dbReference type="GO" id="GO:0003700">
    <property type="term" value="F:DNA-binding transcription factor activity"/>
    <property type="evidence" value="ECO:0007669"/>
    <property type="project" value="InterPro"/>
</dbReference>
<sequence length="46" mass="5380">MRNKQVRQTRIRELLFAEVVDNHEKLAEVLEQQGIEVSQSTLSKDL</sequence>
<dbReference type="EMBL" id="UINC01132729">
    <property type="protein sequence ID" value="SVD15218.1"/>
    <property type="molecule type" value="Genomic_DNA"/>
</dbReference>
<evidence type="ECO:0000313" key="2">
    <source>
        <dbReference type="EMBL" id="SVD15218.1"/>
    </source>
</evidence>
<reference evidence="2" key="1">
    <citation type="submission" date="2018-05" db="EMBL/GenBank/DDBJ databases">
        <authorList>
            <person name="Lanie J.A."/>
            <person name="Ng W.-L."/>
            <person name="Kazmierczak K.M."/>
            <person name="Andrzejewski T.M."/>
            <person name="Davidsen T.M."/>
            <person name="Wayne K.J."/>
            <person name="Tettelin H."/>
            <person name="Glass J.I."/>
            <person name="Rusch D."/>
            <person name="Podicherti R."/>
            <person name="Tsui H.-C.T."/>
            <person name="Winkler M.E."/>
        </authorList>
    </citation>
    <scope>NUCLEOTIDE SEQUENCE</scope>
</reference>